<evidence type="ECO:0000256" key="1">
    <source>
        <dbReference type="ARBA" id="ARBA00022737"/>
    </source>
</evidence>
<evidence type="ECO:0000259" key="2">
    <source>
        <dbReference type="Pfam" id="PF24883"/>
    </source>
</evidence>
<feature type="domain" description="DUF7791" evidence="3">
    <location>
        <begin position="469"/>
        <end position="609"/>
    </location>
</feature>
<gene>
    <name evidence="4" type="ORF">HYALB_00005211</name>
</gene>
<proteinExistence type="predicted"/>
<protein>
    <recommendedName>
        <fullName evidence="6">NACHT domain-containing protein</fullName>
    </recommendedName>
</protein>
<keyword evidence="1" id="KW-0677">Repeat</keyword>
<accession>A0A9N9LPC6</accession>
<dbReference type="InterPro" id="IPR027417">
    <property type="entry name" value="P-loop_NTPase"/>
</dbReference>
<dbReference type="AlphaFoldDB" id="A0A9N9LPC6"/>
<sequence length="672" mass="77073">MDPFATIGFASNLILFLDYSAKLVNGAREIYDSASGMTEDNRRLESIVTIMGNLSSKIVPTTDSQESEEDQALCRVASECSIIENQILELITEIKPKDSKSRGQSTLAAFKGSNLNPGDEQNFPKLMEISEHITCVIAQRRILESLSFEGIHQRFDNVVDAHGKTFEWIFESDMEREIERGASGSESFITWLSSGDGIFHISGKPGSGKSSLMKFLCQHTQTKESLHRWAGDRKLIFSRFFFWKPGTPAQRSLNGFSRKILFDILKLCPELIQVALPDEWKVETLLPWQDERHLELTEKQVKESFIKIIKDDSLYSRYRYCYFIDGLDEFEETHQDDYKSVVETLISWTKGSPSNVKLCVSSREYNVFLHGFSKDKRIRLQDLTRSDMEHYIRDKLPIPRARELESLTSQIVEKGNGMFLWVSLVVRALRERQDDGYEQQELEKELDTLPEELEGLFSHLLMSLNRTSRTKTYQLFAMVLASNPFEIRLSPLACSFLEDFLNNQDFALDSDFPYVNLGSTDRVKRTALAGKRINGSCKGLLESETWATKENTQGAKSENITTVEFIHRSIPEFLQTPRIEKDMKSYLRNFMTVETVSNLLLAEIRSTELHSIPRTEMCLRLFRILSLREKHNSAPFIYLNLLSSSIMMHTKAEDLQEKHLPGVVHLIAAPWG</sequence>
<organism evidence="4 5">
    <name type="scientific">Hymenoscyphus albidus</name>
    <dbReference type="NCBI Taxonomy" id="595503"/>
    <lineage>
        <taxon>Eukaryota</taxon>
        <taxon>Fungi</taxon>
        <taxon>Dikarya</taxon>
        <taxon>Ascomycota</taxon>
        <taxon>Pezizomycotina</taxon>
        <taxon>Leotiomycetes</taxon>
        <taxon>Helotiales</taxon>
        <taxon>Helotiaceae</taxon>
        <taxon>Hymenoscyphus</taxon>
    </lineage>
</organism>
<dbReference type="Proteomes" id="UP000701801">
    <property type="component" value="Unassembled WGS sequence"/>
</dbReference>
<dbReference type="PANTHER" id="PTHR10039:SF5">
    <property type="entry name" value="NACHT DOMAIN-CONTAINING PROTEIN"/>
    <property type="match status" value="1"/>
</dbReference>
<evidence type="ECO:0000259" key="3">
    <source>
        <dbReference type="Pfam" id="PF25053"/>
    </source>
</evidence>
<evidence type="ECO:0000313" key="5">
    <source>
        <dbReference type="Proteomes" id="UP000701801"/>
    </source>
</evidence>
<comment type="caution">
    <text evidence="4">The sequence shown here is derived from an EMBL/GenBank/DDBJ whole genome shotgun (WGS) entry which is preliminary data.</text>
</comment>
<dbReference type="Pfam" id="PF25053">
    <property type="entry name" value="DUF7791"/>
    <property type="match status" value="1"/>
</dbReference>
<keyword evidence="5" id="KW-1185">Reference proteome</keyword>
<dbReference type="Pfam" id="PF24883">
    <property type="entry name" value="NPHP3_N"/>
    <property type="match status" value="1"/>
</dbReference>
<name>A0A9N9LPC6_9HELO</name>
<dbReference type="Gene3D" id="3.40.50.300">
    <property type="entry name" value="P-loop containing nucleotide triphosphate hydrolases"/>
    <property type="match status" value="1"/>
</dbReference>
<dbReference type="EMBL" id="CAJVRM010000285">
    <property type="protein sequence ID" value="CAG8978874.1"/>
    <property type="molecule type" value="Genomic_DNA"/>
</dbReference>
<evidence type="ECO:0008006" key="6">
    <source>
        <dbReference type="Google" id="ProtNLM"/>
    </source>
</evidence>
<dbReference type="PANTHER" id="PTHR10039">
    <property type="entry name" value="AMELOGENIN"/>
    <property type="match status" value="1"/>
</dbReference>
<feature type="domain" description="Nephrocystin 3-like N-terminal" evidence="2">
    <location>
        <begin position="185"/>
        <end position="363"/>
    </location>
</feature>
<dbReference type="InterPro" id="IPR056884">
    <property type="entry name" value="NPHP3-like_N"/>
</dbReference>
<dbReference type="SUPFAM" id="SSF52540">
    <property type="entry name" value="P-loop containing nucleoside triphosphate hydrolases"/>
    <property type="match status" value="1"/>
</dbReference>
<evidence type="ECO:0000313" key="4">
    <source>
        <dbReference type="EMBL" id="CAG8978874.1"/>
    </source>
</evidence>
<dbReference type="InterPro" id="IPR056693">
    <property type="entry name" value="DUF7791"/>
</dbReference>
<dbReference type="OrthoDB" id="3563597at2759"/>
<reference evidence="4" key="1">
    <citation type="submission" date="2021-07" db="EMBL/GenBank/DDBJ databases">
        <authorList>
            <person name="Durling M."/>
        </authorList>
    </citation>
    <scope>NUCLEOTIDE SEQUENCE</scope>
</reference>